<keyword evidence="3" id="KW-1185">Reference proteome</keyword>
<comment type="caution">
    <text evidence="2">The sequence shown here is derived from an EMBL/GenBank/DDBJ whole genome shotgun (WGS) entry which is preliminary data.</text>
</comment>
<proteinExistence type="predicted"/>
<evidence type="ECO:0000256" key="1">
    <source>
        <dbReference type="SAM" id="MobiDB-lite"/>
    </source>
</evidence>
<evidence type="ECO:0000313" key="3">
    <source>
        <dbReference type="Proteomes" id="UP000245119"/>
    </source>
</evidence>
<organism evidence="2 3">
    <name type="scientific">Pomacea canaliculata</name>
    <name type="common">Golden apple snail</name>
    <dbReference type="NCBI Taxonomy" id="400727"/>
    <lineage>
        <taxon>Eukaryota</taxon>
        <taxon>Metazoa</taxon>
        <taxon>Spiralia</taxon>
        <taxon>Lophotrochozoa</taxon>
        <taxon>Mollusca</taxon>
        <taxon>Gastropoda</taxon>
        <taxon>Caenogastropoda</taxon>
        <taxon>Architaenioglossa</taxon>
        <taxon>Ampullarioidea</taxon>
        <taxon>Ampullariidae</taxon>
        <taxon>Pomacea</taxon>
    </lineage>
</organism>
<feature type="region of interest" description="Disordered" evidence="1">
    <location>
        <begin position="142"/>
        <end position="186"/>
    </location>
</feature>
<name>A0A2T7NDE4_POMCA</name>
<reference evidence="2 3" key="1">
    <citation type="submission" date="2018-04" db="EMBL/GenBank/DDBJ databases">
        <title>The genome of golden apple snail Pomacea canaliculata provides insight into stress tolerance and invasive adaptation.</title>
        <authorList>
            <person name="Liu C."/>
            <person name="Liu B."/>
            <person name="Ren Y."/>
            <person name="Zhang Y."/>
            <person name="Wang H."/>
            <person name="Li S."/>
            <person name="Jiang F."/>
            <person name="Yin L."/>
            <person name="Zhang G."/>
            <person name="Qian W."/>
            <person name="Fan W."/>
        </authorList>
    </citation>
    <scope>NUCLEOTIDE SEQUENCE [LARGE SCALE GENOMIC DNA]</scope>
    <source>
        <strain evidence="2">SZHN2017</strain>
        <tissue evidence="2">Muscle</tissue>
    </source>
</reference>
<evidence type="ECO:0000313" key="2">
    <source>
        <dbReference type="EMBL" id="PVD19162.1"/>
    </source>
</evidence>
<sequence>MERTQDHLTGGELYKIRRSSSFDVQMIQLSTNYYKEPRAERMARQRNKETTLNQDISAISTGQTDQEIQTKTEREREKNSLFLSLLVVRWIKESSPLNCHPSHLPTQLRHVDQNNQPVQVLSTSYRDQRSKVSQRRLQRLLVTSPSDLSHSHTTHGPRPGVSLSSSRDVRRGPTCPASMLPPVTPD</sequence>
<accession>A0A2T7NDE4</accession>
<dbReference type="AlphaFoldDB" id="A0A2T7NDE4"/>
<protein>
    <submittedName>
        <fullName evidence="2">Uncharacterized protein</fullName>
    </submittedName>
</protein>
<dbReference type="Proteomes" id="UP000245119">
    <property type="component" value="Linkage Group LG14"/>
</dbReference>
<gene>
    <name evidence="2" type="ORF">C0Q70_21727</name>
</gene>
<dbReference type="EMBL" id="PZQS01000014">
    <property type="protein sequence ID" value="PVD19162.1"/>
    <property type="molecule type" value="Genomic_DNA"/>
</dbReference>